<evidence type="ECO:0000313" key="7">
    <source>
        <dbReference type="EMBL" id="CAG8600414.1"/>
    </source>
</evidence>
<keyword evidence="2" id="KW-0963">Cytoplasm</keyword>
<dbReference type="InterPro" id="IPR029006">
    <property type="entry name" value="ADF-H/Gelsolin-like_dom_sf"/>
</dbReference>
<evidence type="ECO:0000256" key="1">
    <source>
        <dbReference type="ARBA" id="ARBA00004245"/>
    </source>
</evidence>
<evidence type="ECO:0000256" key="3">
    <source>
        <dbReference type="ARBA" id="ARBA00023203"/>
    </source>
</evidence>
<keyword evidence="3" id="KW-0009">Actin-binding</keyword>
<dbReference type="GO" id="GO:0030833">
    <property type="term" value="P:regulation of actin filament polymerization"/>
    <property type="evidence" value="ECO:0007669"/>
    <property type="project" value="TreeGrafter"/>
</dbReference>
<comment type="caution">
    <text evidence="7">The sequence shown here is derived from an EMBL/GenBank/DDBJ whole genome shotgun (WGS) entry which is preliminary data.</text>
</comment>
<dbReference type="PROSITE" id="PS51263">
    <property type="entry name" value="ADF_H"/>
    <property type="match status" value="1"/>
</dbReference>
<dbReference type="EMBL" id="CAJVPP010002449">
    <property type="protein sequence ID" value="CAG8600414.1"/>
    <property type="molecule type" value="Genomic_DNA"/>
</dbReference>
<dbReference type="GO" id="GO:0005884">
    <property type="term" value="C:actin filament"/>
    <property type="evidence" value="ECO:0007669"/>
    <property type="project" value="TreeGrafter"/>
</dbReference>
<gene>
    <name evidence="7" type="ORF">FMOSSE_LOCUS8919</name>
</gene>
<sequence length="148" mass="16815">MADCTDPEICDAYEEVRDDKNETSWLILQYVSDRSDKLTLKSKGTGGLQDFVDKLDDNQAAFGYIRLNVSNDELSVRTKFIFITWVGSGVKIMRKAKLSVHVSDVKKVLRACAIDVNAHDKAELDEEEILTQLRRAGGANYDRRSYDY</sequence>
<protein>
    <submittedName>
        <fullName evidence="7">1883_t:CDS:1</fullName>
    </submittedName>
</protein>
<dbReference type="GO" id="GO:0030864">
    <property type="term" value="C:cortical actin cytoskeleton"/>
    <property type="evidence" value="ECO:0007669"/>
    <property type="project" value="TreeGrafter"/>
</dbReference>
<keyword evidence="8" id="KW-1185">Reference proteome</keyword>
<dbReference type="Pfam" id="PF00241">
    <property type="entry name" value="Cofilin_ADF"/>
    <property type="match status" value="1"/>
</dbReference>
<dbReference type="CDD" id="cd11282">
    <property type="entry name" value="ADF_coactosin_like"/>
    <property type="match status" value="1"/>
</dbReference>
<dbReference type="InterPro" id="IPR002108">
    <property type="entry name" value="ADF-H"/>
</dbReference>
<dbReference type="SUPFAM" id="SSF55753">
    <property type="entry name" value="Actin depolymerizing proteins"/>
    <property type="match status" value="1"/>
</dbReference>
<dbReference type="Gene3D" id="3.40.20.10">
    <property type="entry name" value="Severin"/>
    <property type="match status" value="1"/>
</dbReference>
<dbReference type="SMART" id="SM00102">
    <property type="entry name" value="ADF"/>
    <property type="match status" value="1"/>
</dbReference>
<evidence type="ECO:0000256" key="5">
    <source>
        <dbReference type="ARBA" id="ARBA00038052"/>
    </source>
</evidence>
<evidence type="ECO:0000256" key="4">
    <source>
        <dbReference type="ARBA" id="ARBA00023212"/>
    </source>
</evidence>
<dbReference type="GO" id="GO:0030427">
    <property type="term" value="C:site of polarized growth"/>
    <property type="evidence" value="ECO:0007669"/>
    <property type="project" value="TreeGrafter"/>
</dbReference>
<dbReference type="AlphaFoldDB" id="A0A9N9CEA0"/>
<reference evidence="7" key="1">
    <citation type="submission" date="2021-06" db="EMBL/GenBank/DDBJ databases">
        <authorList>
            <person name="Kallberg Y."/>
            <person name="Tangrot J."/>
            <person name="Rosling A."/>
        </authorList>
    </citation>
    <scope>NUCLEOTIDE SEQUENCE</scope>
    <source>
        <strain evidence="7">87-6 pot B 2015</strain>
    </source>
</reference>
<accession>A0A9N9CEA0</accession>
<dbReference type="PANTHER" id="PTHR10829:SF56">
    <property type="entry name" value="ADF-H DOMAIN-CONTAINING PROTEIN"/>
    <property type="match status" value="1"/>
</dbReference>
<evidence type="ECO:0000259" key="6">
    <source>
        <dbReference type="PROSITE" id="PS51263"/>
    </source>
</evidence>
<comment type="similarity">
    <text evidence="5">Belongs to the actin-binding proteins ADF family. Coactosin subfamily.</text>
</comment>
<dbReference type="FunFam" id="3.40.20.10:FF:000018">
    <property type="entry name" value="Coactosin-like 1"/>
    <property type="match status" value="1"/>
</dbReference>
<organism evidence="7 8">
    <name type="scientific">Funneliformis mosseae</name>
    <name type="common">Endomycorrhizal fungus</name>
    <name type="synonym">Glomus mosseae</name>
    <dbReference type="NCBI Taxonomy" id="27381"/>
    <lineage>
        <taxon>Eukaryota</taxon>
        <taxon>Fungi</taxon>
        <taxon>Fungi incertae sedis</taxon>
        <taxon>Mucoromycota</taxon>
        <taxon>Glomeromycotina</taxon>
        <taxon>Glomeromycetes</taxon>
        <taxon>Glomerales</taxon>
        <taxon>Glomeraceae</taxon>
        <taxon>Funneliformis</taxon>
    </lineage>
</organism>
<keyword evidence="4" id="KW-0206">Cytoskeleton</keyword>
<feature type="domain" description="ADF-H" evidence="6">
    <location>
        <begin position="1"/>
        <end position="134"/>
    </location>
</feature>
<comment type="subcellular location">
    <subcellularLocation>
        <location evidence="1">Cytoplasm</location>
        <location evidence="1">Cytoskeleton</location>
    </subcellularLocation>
</comment>
<evidence type="ECO:0000313" key="8">
    <source>
        <dbReference type="Proteomes" id="UP000789375"/>
    </source>
</evidence>
<name>A0A9N9CEA0_FUNMO</name>
<proteinExistence type="inferred from homology"/>
<evidence type="ECO:0000256" key="2">
    <source>
        <dbReference type="ARBA" id="ARBA00022490"/>
    </source>
</evidence>
<dbReference type="Proteomes" id="UP000789375">
    <property type="component" value="Unassembled WGS sequence"/>
</dbReference>
<dbReference type="PANTHER" id="PTHR10829">
    <property type="entry name" value="CORTACTIN AND DREBRIN"/>
    <property type="match status" value="1"/>
</dbReference>
<dbReference type="GO" id="GO:0051015">
    <property type="term" value="F:actin filament binding"/>
    <property type="evidence" value="ECO:0007669"/>
    <property type="project" value="TreeGrafter"/>
</dbReference>